<dbReference type="PANTHER" id="PTHR37489:SF1">
    <property type="entry name" value="DUF3500 DOMAIN-CONTAINING PROTEIN"/>
    <property type="match status" value="1"/>
</dbReference>
<evidence type="ECO:0008006" key="2">
    <source>
        <dbReference type="Google" id="ProtNLM"/>
    </source>
</evidence>
<dbReference type="InterPro" id="IPR021889">
    <property type="entry name" value="DUF3500"/>
</dbReference>
<reference evidence="1" key="1">
    <citation type="submission" date="2014-05" db="EMBL/GenBank/DDBJ databases">
        <authorList>
            <person name="Horn Fabian"/>
        </authorList>
    </citation>
    <scope>NUCLEOTIDE SEQUENCE</scope>
</reference>
<evidence type="ECO:0000313" key="1">
    <source>
        <dbReference type="EMBL" id="CDR07453.1"/>
    </source>
</evidence>
<organism evidence="1">
    <name type="scientific">Streptomyces iranensis</name>
    <dbReference type="NCBI Taxonomy" id="576784"/>
    <lineage>
        <taxon>Bacteria</taxon>
        <taxon>Bacillati</taxon>
        <taxon>Actinomycetota</taxon>
        <taxon>Actinomycetes</taxon>
        <taxon>Kitasatosporales</taxon>
        <taxon>Streptomycetaceae</taxon>
        <taxon>Streptomyces</taxon>
        <taxon>Streptomyces violaceusniger group</taxon>
    </lineage>
</organism>
<name>A0A060ZVD4_9ACTN</name>
<dbReference type="AlphaFoldDB" id="A0A060ZVD4"/>
<sequence length="401" mass="44276">MGADLGELRRMPTELGAAAKTVAQAMSRAAMAWLADLDDEQRTLAWWGPPGSEHEAERRRWFYTPTDHGGLAFNAQFAWQQRRAMQLVASGLSPEGYDLVSTIIGTENILDRVEGFGSEFDTRRGRDPSRYYLRVFGDPEGQGLWGWRFGGHHISLNFLVAAGEVRSATPRFFGLDPAVTTLPGGVRLDPLGAFQSTARDLVTSLSPDARAEAVLLDRAPADIVMGNRSSFEEGATMMNLSEIFRRRPGDDELMERMRRGGNALDRQTGYGPRDHALLSVTSVPKGIPGTDLDRGQRDLLDLLMRTYHDGLPDGLAPRWAIDELHFAWAGSIEAGVANYYRVQGDGFLIEWDNTARGGNHAHGVVRHLSNDFGGDVLAGHRQAWHGAETAVNHHYEEDVQS</sequence>
<gene>
    <name evidence="1" type="ORF">SIRAN4187</name>
</gene>
<dbReference type="PANTHER" id="PTHR37489">
    <property type="entry name" value="DUF3500 DOMAIN-CONTAINING PROTEIN"/>
    <property type="match status" value="1"/>
</dbReference>
<protein>
    <recommendedName>
        <fullName evidence="2">DUF3500 domain-containing protein</fullName>
    </recommendedName>
</protein>
<proteinExistence type="predicted"/>
<dbReference type="EMBL" id="LK022848">
    <property type="protein sequence ID" value="CDR07453.1"/>
    <property type="molecule type" value="Genomic_DNA"/>
</dbReference>
<dbReference type="HOGENOM" id="CLU_033093_0_0_11"/>
<dbReference type="Pfam" id="PF12006">
    <property type="entry name" value="DUF3500"/>
    <property type="match status" value="1"/>
</dbReference>
<accession>A0A060ZVD4</accession>